<evidence type="ECO:0000256" key="1">
    <source>
        <dbReference type="SAM" id="Phobius"/>
    </source>
</evidence>
<evidence type="ECO:0008006" key="4">
    <source>
        <dbReference type="Google" id="ProtNLM"/>
    </source>
</evidence>
<name>A0ABQ6HF83_9GAMM</name>
<evidence type="ECO:0000313" key="3">
    <source>
        <dbReference type="Proteomes" id="UP001157134"/>
    </source>
</evidence>
<keyword evidence="1" id="KW-0812">Transmembrane</keyword>
<comment type="caution">
    <text evidence="2">The sequence shown here is derived from an EMBL/GenBank/DDBJ whole genome shotgun (WGS) entry which is preliminary data.</text>
</comment>
<evidence type="ECO:0000313" key="2">
    <source>
        <dbReference type="EMBL" id="GLX85546.1"/>
    </source>
</evidence>
<dbReference type="Pfam" id="PF11743">
    <property type="entry name" value="DUF3301"/>
    <property type="match status" value="1"/>
</dbReference>
<keyword evidence="1" id="KW-1133">Transmembrane helix</keyword>
<sequence length="100" mass="11996">MENIYYLLFAFLICWYFIYLRKIAEVGKKHVLLYCQQNQLQFIDVARRKSRIKFNKQDGLFWQSTFDFHFSGDGEESYQGVMTLKGIKIQDITTPAFRVH</sequence>
<accession>A0ABQ6HF83</accession>
<dbReference type="EMBL" id="BSSV01000003">
    <property type="protein sequence ID" value="GLX85546.1"/>
    <property type="molecule type" value="Genomic_DNA"/>
</dbReference>
<protein>
    <recommendedName>
        <fullName evidence="4">DUF3301 domain-containing protein</fullName>
    </recommendedName>
</protein>
<proteinExistence type="predicted"/>
<organism evidence="2 3">
    <name type="scientific">Thalassotalea loyana</name>
    <dbReference type="NCBI Taxonomy" id="280483"/>
    <lineage>
        <taxon>Bacteria</taxon>
        <taxon>Pseudomonadati</taxon>
        <taxon>Pseudomonadota</taxon>
        <taxon>Gammaproteobacteria</taxon>
        <taxon>Alteromonadales</taxon>
        <taxon>Colwelliaceae</taxon>
        <taxon>Thalassotalea</taxon>
    </lineage>
</organism>
<reference evidence="2 3" key="1">
    <citation type="submission" date="2023-03" db="EMBL/GenBank/DDBJ databases">
        <title>Thalassotalea loyana LMG 22536T draft genome sequence.</title>
        <authorList>
            <person name="Sawabe T."/>
        </authorList>
    </citation>
    <scope>NUCLEOTIDE SEQUENCE [LARGE SCALE GENOMIC DNA]</scope>
    <source>
        <strain evidence="2 3">LMG 22536</strain>
    </source>
</reference>
<dbReference type="RefSeq" id="WP_284297754.1">
    <property type="nucleotide sequence ID" value="NZ_BSSV01000003.1"/>
</dbReference>
<gene>
    <name evidence="2" type="ORF">tloyanaT_17980</name>
</gene>
<keyword evidence="1" id="KW-0472">Membrane</keyword>
<keyword evidence="3" id="KW-1185">Reference proteome</keyword>
<dbReference type="Proteomes" id="UP001157134">
    <property type="component" value="Unassembled WGS sequence"/>
</dbReference>
<feature type="transmembrane region" description="Helical" evidence="1">
    <location>
        <begin position="6"/>
        <end position="24"/>
    </location>
</feature>
<dbReference type="InterPro" id="IPR021732">
    <property type="entry name" value="DUF3301"/>
</dbReference>